<organism evidence="8 9">
    <name type="scientific">Clostridium bornimense</name>
    <dbReference type="NCBI Taxonomy" id="1216932"/>
    <lineage>
        <taxon>Bacteria</taxon>
        <taxon>Bacillati</taxon>
        <taxon>Bacillota</taxon>
        <taxon>Clostridia</taxon>
        <taxon>Eubacteriales</taxon>
        <taxon>Clostridiaceae</taxon>
        <taxon>Clostridium</taxon>
    </lineage>
</organism>
<dbReference type="Pfam" id="PF00155">
    <property type="entry name" value="Aminotran_1_2"/>
    <property type="match status" value="1"/>
</dbReference>
<dbReference type="InterPro" id="IPR015422">
    <property type="entry name" value="PyrdxlP-dep_Trfase_small"/>
</dbReference>
<keyword evidence="4 6" id="KW-0808">Transferase</keyword>
<dbReference type="InterPro" id="IPR015424">
    <property type="entry name" value="PyrdxlP-dep_Trfase"/>
</dbReference>
<evidence type="ECO:0000313" key="9">
    <source>
        <dbReference type="Proteomes" id="UP000019426"/>
    </source>
</evidence>
<dbReference type="EMBL" id="HG917868">
    <property type="protein sequence ID" value="CDM67951.1"/>
    <property type="molecule type" value="Genomic_DNA"/>
</dbReference>
<dbReference type="CDD" id="cd00609">
    <property type="entry name" value="AAT_like"/>
    <property type="match status" value="1"/>
</dbReference>
<dbReference type="STRING" id="1216932.CM240_0786"/>
<dbReference type="Gene3D" id="3.40.640.10">
    <property type="entry name" value="Type I PLP-dependent aspartate aminotransferase-like (Major domain)"/>
    <property type="match status" value="1"/>
</dbReference>
<dbReference type="SUPFAM" id="SSF53383">
    <property type="entry name" value="PLP-dependent transferases"/>
    <property type="match status" value="1"/>
</dbReference>
<sequence length="382" mass="43342">MNLSDRVNSIEISGIRQFYNKVRKVDGALSLTLGEPDFDVPSSIKKYMGEALDKNITHYTSNEGLLSLRKKISSYLDEFKIHYDEEEICVTVGGSEGLASVFGAIINPEDKVLIPSPGYPAYSALTKLYGGEEVLYKLKEDFSIDVEKLRKLIEEEKPKAIVISYPSNPTGATLSKNNCVELYELLKDKEIFIITDEIYSGIVYEEEYNSLAQFEELKEKTIYVSGFSKLFSMTGLRLGYVCASPKYIKGIIKYHQYNVSCAHSVTQYAVAEGFDEALQESKKYVGEFRKRRDYIIERLKDMGMETYIPGGAFYVFPSIRKYGMSSQDFCEEFLNQYKVAIVPGDAFSSGGEGFVRISYAYSMDQLKDGMDKLEKFLKHLNK</sequence>
<name>W6RTM7_9CLOT</name>
<evidence type="ECO:0000256" key="1">
    <source>
        <dbReference type="ARBA" id="ARBA00001933"/>
    </source>
</evidence>
<dbReference type="GO" id="GO:0008483">
    <property type="term" value="F:transaminase activity"/>
    <property type="evidence" value="ECO:0007669"/>
    <property type="project" value="UniProtKB-KW"/>
</dbReference>
<comment type="similarity">
    <text evidence="2 6">Belongs to the class-I pyridoxal-phosphate-dependent aminotransferase family.</text>
</comment>
<evidence type="ECO:0000259" key="7">
    <source>
        <dbReference type="Pfam" id="PF00155"/>
    </source>
</evidence>
<dbReference type="InterPro" id="IPR004839">
    <property type="entry name" value="Aminotransferase_I/II_large"/>
</dbReference>
<evidence type="ECO:0000313" key="8">
    <source>
        <dbReference type="EMBL" id="CDM67951.1"/>
    </source>
</evidence>
<dbReference type="PANTHER" id="PTHR46383:SF4">
    <property type="entry name" value="AMINOTRANSFERASE"/>
    <property type="match status" value="1"/>
</dbReference>
<dbReference type="InterPro" id="IPR050596">
    <property type="entry name" value="AspAT/PAT-like"/>
</dbReference>
<keyword evidence="5" id="KW-0663">Pyridoxal phosphate</keyword>
<reference evidence="8 9" key="1">
    <citation type="submission" date="2013-11" db="EMBL/GenBank/DDBJ databases">
        <title>Complete genome sequence of Clostridum sp. M2/40.</title>
        <authorList>
            <person name="Wibberg D."/>
            <person name="Puehler A."/>
            <person name="Schlueter A."/>
        </authorList>
    </citation>
    <scope>NUCLEOTIDE SEQUENCE [LARGE SCALE GENOMIC DNA]</scope>
    <source>
        <strain evidence="9">M2/40</strain>
    </source>
</reference>
<protein>
    <recommendedName>
        <fullName evidence="6">Aminotransferase</fullName>
        <ecNumber evidence="6">2.6.1.-</ecNumber>
    </recommendedName>
</protein>
<keyword evidence="9" id="KW-1185">Reference proteome</keyword>
<dbReference type="eggNOG" id="COG0436">
    <property type="taxonomic scope" value="Bacteria"/>
</dbReference>
<dbReference type="InterPro" id="IPR004838">
    <property type="entry name" value="NHTrfase_class1_PyrdxlP-BS"/>
</dbReference>
<dbReference type="AlphaFoldDB" id="W6RTM7"/>
<evidence type="ECO:0000256" key="6">
    <source>
        <dbReference type="RuleBase" id="RU000481"/>
    </source>
</evidence>
<evidence type="ECO:0000256" key="5">
    <source>
        <dbReference type="ARBA" id="ARBA00022898"/>
    </source>
</evidence>
<dbReference type="Gene3D" id="3.90.1150.10">
    <property type="entry name" value="Aspartate Aminotransferase, domain 1"/>
    <property type="match status" value="1"/>
</dbReference>
<dbReference type="InterPro" id="IPR015421">
    <property type="entry name" value="PyrdxlP-dep_Trfase_major"/>
</dbReference>
<dbReference type="Proteomes" id="UP000019426">
    <property type="component" value="Chromosome M2/40_rep1"/>
</dbReference>
<dbReference type="GO" id="GO:0006520">
    <property type="term" value="P:amino acid metabolic process"/>
    <property type="evidence" value="ECO:0007669"/>
    <property type="project" value="InterPro"/>
</dbReference>
<feature type="domain" description="Aminotransferase class I/classII large" evidence="7">
    <location>
        <begin position="29"/>
        <end position="372"/>
    </location>
</feature>
<evidence type="ECO:0000256" key="4">
    <source>
        <dbReference type="ARBA" id="ARBA00022679"/>
    </source>
</evidence>
<dbReference type="PROSITE" id="PS00105">
    <property type="entry name" value="AA_TRANSFER_CLASS_1"/>
    <property type="match status" value="1"/>
</dbReference>
<dbReference type="KEGG" id="clt:CM240_0786"/>
<evidence type="ECO:0000256" key="3">
    <source>
        <dbReference type="ARBA" id="ARBA00022576"/>
    </source>
</evidence>
<dbReference type="RefSeq" id="WP_044036644.1">
    <property type="nucleotide sequence ID" value="NZ_HG917868.1"/>
</dbReference>
<dbReference type="GO" id="GO:0030170">
    <property type="term" value="F:pyridoxal phosphate binding"/>
    <property type="evidence" value="ECO:0007669"/>
    <property type="project" value="InterPro"/>
</dbReference>
<dbReference type="PATRIC" id="fig|1216932.3.peg.772"/>
<proteinExistence type="inferred from homology"/>
<accession>W6RTM7</accession>
<dbReference type="EC" id="2.6.1.-" evidence="6"/>
<keyword evidence="3 6" id="KW-0032">Aminotransferase</keyword>
<comment type="cofactor">
    <cofactor evidence="1 6">
        <name>pyridoxal 5'-phosphate</name>
        <dbReference type="ChEBI" id="CHEBI:597326"/>
    </cofactor>
</comment>
<gene>
    <name evidence="8" type="primary">yugH</name>
    <name evidence="8" type="ORF">CM240_0786</name>
</gene>
<evidence type="ECO:0000256" key="2">
    <source>
        <dbReference type="ARBA" id="ARBA00007441"/>
    </source>
</evidence>
<dbReference type="OrthoDB" id="9802328at2"/>
<dbReference type="HOGENOM" id="CLU_017584_4_3_9"/>
<dbReference type="PANTHER" id="PTHR46383">
    <property type="entry name" value="ASPARTATE AMINOTRANSFERASE"/>
    <property type="match status" value="1"/>
</dbReference>